<evidence type="ECO:0000256" key="1">
    <source>
        <dbReference type="ARBA" id="ARBA00004141"/>
    </source>
</evidence>
<keyword evidence="5 6" id="KW-0472">Membrane</keyword>
<comment type="caution">
    <text evidence="7">The sequence shown here is derived from an EMBL/GenBank/DDBJ whole genome shotgun (WGS) entry which is preliminary data.</text>
</comment>
<dbReference type="Pfam" id="PF01554">
    <property type="entry name" value="MatE"/>
    <property type="match status" value="1"/>
</dbReference>
<dbReference type="AlphaFoldDB" id="A0A7J7G697"/>
<keyword evidence="8" id="KW-1185">Reference proteome</keyword>
<gene>
    <name evidence="7" type="ORF">HYC85_027246</name>
</gene>
<evidence type="ECO:0000313" key="7">
    <source>
        <dbReference type="EMBL" id="KAF5936117.1"/>
    </source>
</evidence>
<evidence type="ECO:0000256" key="3">
    <source>
        <dbReference type="ARBA" id="ARBA00022692"/>
    </source>
</evidence>
<reference evidence="8" key="1">
    <citation type="journal article" date="2020" name="Nat. Commun.">
        <title>Genome assembly of wild tea tree DASZ reveals pedigree and selection history of tea varieties.</title>
        <authorList>
            <person name="Zhang W."/>
            <person name="Zhang Y."/>
            <person name="Qiu H."/>
            <person name="Guo Y."/>
            <person name="Wan H."/>
            <person name="Zhang X."/>
            <person name="Scossa F."/>
            <person name="Alseekh S."/>
            <person name="Zhang Q."/>
            <person name="Wang P."/>
            <person name="Xu L."/>
            <person name="Schmidt M.H."/>
            <person name="Jia X."/>
            <person name="Li D."/>
            <person name="Zhu A."/>
            <person name="Guo F."/>
            <person name="Chen W."/>
            <person name="Ni D."/>
            <person name="Usadel B."/>
            <person name="Fernie A.R."/>
            <person name="Wen W."/>
        </authorList>
    </citation>
    <scope>NUCLEOTIDE SEQUENCE [LARGE SCALE GENOMIC DNA]</scope>
    <source>
        <strain evidence="8">cv. G240</strain>
    </source>
</reference>
<evidence type="ECO:0008006" key="9">
    <source>
        <dbReference type="Google" id="ProtNLM"/>
    </source>
</evidence>
<reference evidence="7 8" key="2">
    <citation type="submission" date="2020-07" db="EMBL/GenBank/DDBJ databases">
        <title>Genome assembly of wild tea tree DASZ reveals pedigree and selection history of tea varieties.</title>
        <authorList>
            <person name="Zhang W."/>
        </authorList>
    </citation>
    <scope>NUCLEOTIDE SEQUENCE [LARGE SCALE GENOMIC DNA]</scope>
    <source>
        <strain evidence="8">cv. G240</strain>
        <tissue evidence="7">Leaf</tissue>
    </source>
</reference>
<dbReference type="EMBL" id="JACBKZ010000013">
    <property type="protein sequence ID" value="KAF5936117.1"/>
    <property type="molecule type" value="Genomic_DNA"/>
</dbReference>
<dbReference type="GO" id="GO:0042910">
    <property type="term" value="F:xenobiotic transmembrane transporter activity"/>
    <property type="evidence" value="ECO:0007669"/>
    <property type="project" value="InterPro"/>
</dbReference>
<dbReference type="GO" id="GO:0015137">
    <property type="term" value="F:citrate transmembrane transporter activity"/>
    <property type="evidence" value="ECO:0007669"/>
    <property type="project" value="TreeGrafter"/>
</dbReference>
<dbReference type="GO" id="GO:0016020">
    <property type="term" value="C:membrane"/>
    <property type="evidence" value="ECO:0007669"/>
    <property type="project" value="UniProtKB-SubCell"/>
</dbReference>
<protein>
    <recommendedName>
        <fullName evidence="9">Protein DETOXIFICATION</fullName>
    </recommendedName>
</protein>
<proteinExistence type="inferred from homology"/>
<evidence type="ECO:0000256" key="2">
    <source>
        <dbReference type="ARBA" id="ARBA00010199"/>
    </source>
</evidence>
<dbReference type="PANTHER" id="PTHR42893">
    <property type="entry name" value="PROTEIN DETOXIFICATION 44, CHLOROPLASTIC-RELATED"/>
    <property type="match status" value="1"/>
</dbReference>
<evidence type="ECO:0000313" key="8">
    <source>
        <dbReference type="Proteomes" id="UP000593564"/>
    </source>
</evidence>
<name>A0A7J7G697_CAMSI</name>
<accession>A0A7J7G697</accession>
<evidence type="ECO:0000256" key="6">
    <source>
        <dbReference type="SAM" id="Phobius"/>
    </source>
</evidence>
<organism evidence="7 8">
    <name type="scientific">Camellia sinensis</name>
    <name type="common">Tea plant</name>
    <name type="synonym">Thea sinensis</name>
    <dbReference type="NCBI Taxonomy" id="4442"/>
    <lineage>
        <taxon>Eukaryota</taxon>
        <taxon>Viridiplantae</taxon>
        <taxon>Streptophyta</taxon>
        <taxon>Embryophyta</taxon>
        <taxon>Tracheophyta</taxon>
        <taxon>Spermatophyta</taxon>
        <taxon>Magnoliopsida</taxon>
        <taxon>eudicotyledons</taxon>
        <taxon>Gunneridae</taxon>
        <taxon>Pentapetalae</taxon>
        <taxon>asterids</taxon>
        <taxon>Ericales</taxon>
        <taxon>Theaceae</taxon>
        <taxon>Camellia</taxon>
    </lineage>
</organism>
<feature type="transmembrane region" description="Helical" evidence="6">
    <location>
        <begin position="12"/>
        <end position="30"/>
    </location>
</feature>
<keyword evidence="4 6" id="KW-1133">Transmembrane helix</keyword>
<dbReference type="Proteomes" id="UP000593564">
    <property type="component" value="Unassembled WGS sequence"/>
</dbReference>
<comment type="subcellular location">
    <subcellularLocation>
        <location evidence="1">Membrane</location>
        <topology evidence="1">Multi-pass membrane protein</topology>
    </subcellularLocation>
</comment>
<comment type="similarity">
    <text evidence="2">Belongs to the multi antimicrobial extrusion (MATE) (TC 2.A.66.1) family.</text>
</comment>
<dbReference type="InterPro" id="IPR002528">
    <property type="entry name" value="MATE_fam"/>
</dbReference>
<dbReference type="InterPro" id="IPR044644">
    <property type="entry name" value="DinF-like"/>
</dbReference>
<evidence type="ECO:0000256" key="5">
    <source>
        <dbReference type="ARBA" id="ARBA00023136"/>
    </source>
</evidence>
<feature type="transmembrane region" description="Helical" evidence="6">
    <location>
        <begin position="93"/>
        <end position="113"/>
    </location>
</feature>
<keyword evidence="3 6" id="KW-0812">Transmembrane</keyword>
<evidence type="ECO:0000256" key="4">
    <source>
        <dbReference type="ARBA" id="ARBA00022989"/>
    </source>
</evidence>
<feature type="transmembrane region" description="Helical" evidence="6">
    <location>
        <begin position="156"/>
        <end position="179"/>
    </location>
</feature>
<sequence length="211" mass="23237">MSIILPLSSMSLLLAILYLNSLILLCKLMTKVDLLPPSVKDLQFNRFFKNGFLLLARVISVTFCVTLAISLAARLGATPMAAFQICLQVWMTSSLLFDGLAIAGQAIIACAFAKKDYEKAKVVAARVWDLGLRLAVVVGLRLQFGSGIFTKDKNVVHLISIGIPVLVSVVSIASLFLLWKSHDFVGIWFEYNSKLLQSTNYITRRQAVKLG</sequence>
<feature type="transmembrane region" description="Helical" evidence="6">
    <location>
        <begin position="51"/>
        <end position="73"/>
    </location>
</feature>
<dbReference type="GO" id="GO:0015297">
    <property type="term" value="F:antiporter activity"/>
    <property type="evidence" value="ECO:0007669"/>
    <property type="project" value="InterPro"/>
</dbReference>
<dbReference type="PANTHER" id="PTHR42893:SF11">
    <property type="entry name" value="PROTEIN DETOXIFICATION 43"/>
    <property type="match status" value="1"/>
</dbReference>